<name>A0A6V7R7I3_9STAP</name>
<dbReference type="SUPFAM" id="SSF102829">
    <property type="entry name" value="Cell division protein ZapA-like"/>
    <property type="match status" value="1"/>
</dbReference>
<evidence type="ECO:0000313" key="13">
    <source>
        <dbReference type="Proteomes" id="UP000545588"/>
    </source>
</evidence>
<evidence type="ECO:0000313" key="10">
    <source>
        <dbReference type="EMBL" id="CAD2073440.1"/>
    </source>
</evidence>
<keyword evidence="5" id="KW-0717">Septation</keyword>
<keyword evidence="3" id="KW-0963">Cytoplasm</keyword>
<comment type="subcellular location">
    <subcellularLocation>
        <location evidence="1">Cytoplasm</location>
    </subcellularLocation>
</comment>
<dbReference type="AlphaFoldDB" id="A0A6V7R7I3"/>
<dbReference type="NCBIfam" id="NF010724">
    <property type="entry name" value="PRK14126.1"/>
    <property type="match status" value="1"/>
</dbReference>
<dbReference type="InterPro" id="IPR007838">
    <property type="entry name" value="Cell_div_ZapA-like"/>
</dbReference>
<evidence type="ECO:0000256" key="6">
    <source>
        <dbReference type="ARBA" id="ARBA00023306"/>
    </source>
</evidence>
<evidence type="ECO:0000256" key="7">
    <source>
        <dbReference type="ARBA" id="ARBA00024910"/>
    </source>
</evidence>
<evidence type="ECO:0000256" key="8">
    <source>
        <dbReference type="ARBA" id="ARBA00026068"/>
    </source>
</evidence>
<dbReference type="GO" id="GO:0005829">
    <property type="term" value="C:cytosol"/>
    <property type="evidence" value="ECO:0007669"/>
    <property type="project" value="TreeGrafter"/>
</dbReference>
<keyword evidence="4 10" id="KW-0132">Cell division</keyword>
<proteinExistence type="predicted"/>
<reference evidence="11 13" key="2">
    <citation type="submission" date="2020-08" db="EMBL/GenBank/DDBJ databases">
        <title>Genomic Encyclopedia of Type Strains, Phase IV (KMG-IV): sequencing the most valuable type-strain genomes for metagenomic binning, comparative biology and taxonomic classification.</title>
        <authorList>
            <person name="Goeker M."/>
        </authorList>
    </citation>
    <scope>NUCLEOTIDE SEQUENCE [LARGE SCALE GENOMIC DNA]</scope>
    <source>
        <strain evidence="11 13">DSM 22419</strain>
    </source>
</reference>
<dbReference type="Gene3D" id="6.10.250.790">
    <property type="match status" value="1"/>
</dbReference>
<dbReference type="EMBL" id="JACHFF010000001">
    <property type="protein sequence ID" value="MBB6423095.1"/>
    <property type="molecule type" value="Genomic_DNA"/>
</dbReference>
<comment type="subunit">
    <text evidence="8">Homodimer. Interacts with FtsZ.</text>
</comment>
<sequence>MGGRKTRIAVKIYNEHYTLVGADSEDHLRRVADEVDKNITAIASKSPGLDTTRKAVLTACNIMDDYIKLKEKYEALEKEHSALKKETSL</sequence>
<dbReference type="Proteomes" id="UP000534001">
    <property type="component" value="Unassembled WGS sequence"/>
</dbReference>
<evidence type="ECO:0000256" key="2">
    <source>
        <dbReference type="ARBA" id="ARBA00015195"/>
    </source>
</evidence>
<evidence type="ECO:0000256" key="4">
    <source>
        <dbReference type="ARBA" id="ARBA00022618"/>
    </source>
</evidence>
<protein>
    <recommendedName>
        <fullName evidence="2">Cell division protein ZapA</fullName>
    </recommendedName>
    <alternativeName>
        <fullName evidence="9">Z ring-associated protein ZapA</fullName>
    </alternativeName>
</protein>
<gene>
    <name evidence="10" type="primary">zapA</name>
    <name evidence="11" type="ORF">HNR41_001021</name>
    <name evidence="10" type="ORF">JEOCOQ751_00587</name>
</gene>
<evidence type="ECO:0000256" key="3">
    <source>
        <dbReference type="ARBA" id="ARBA00022490"/>
    </source>
</evidence>
<evidence type="ECO:0000256" key="5">
    <source>
        <dbReference type="ARBA" id="ARBA00023210"/>
    </source>
</evidence>
<dbReference type="GO" id="GO:0030428">
    <property type="term" value="C:cell septum"/>
    <property type="evidence" value="ECO:0007669"/>
    <property type="project" value="TreeGrafter"/>
</dbReference>
<evidence type="ECO:0000313" key="11">
    <source>
        <dbReference type="EMBL" id="MBB6423095.1"/>
    </source>
</evidence>
<dbReference type="EMBL" id="CAJEWA010000005">
    <property type="protein sequence ID" value="CAD2073440.1"/>
    <property type="molecule type" value="Genomic_DNA"/>
</dbReference>
<dbReference type="RefSeq" id="WP_184282361.1">
    <property type="nucleotide sequence ID" value="NZ_BMCO01000001.1"/>
</dbReference>
<dbReference type="GO" id="GO:0032153">
    <property type="term" value="C:cell division site"/>
    <property type="evidence" value="ECO:0007669"/>
    <property type="project" value="TreeGrafter"/>
</dbReference>
<dbReference type="PANTHER" id="PTHR34981:SF1">
    <property type="entry name" value="CELL DIVISION PROTEIN ZAPA"/>
    <property type="match status" value="1"/>
</dbReference>
<organism evidence="10 12">
    <name type="scientific">Jeotgalicoccus coquinae</name>
    <dbReference type="NCBI Taxonomy" id="709509"/>
    <lineage>
        <taxon>Bacteria</taxon>
        <taxon>Bacillati</taxon>
        <taxon>Bacillota</taxon>
        <taxon>Bacilli</taxon>
        <taxon>Bacillales</taxon>
        <taxon>Staphylococcaceae</taxon>
        <taxon>Jeotgalicoccus</taxon>
    </lineage>
</organism>
<dbReference type="GO" id="GO:0000921">
    <property type="term" value="P:septin ring assembly"/>
    <property type="evidence" value="ECO:0007669"/>
    <property type="project" value="TreeGrafter"/>
</dbReference>
<dbReference type="Pfam" id="PF05164">
    <property type="entry name" value="ZapA"/>
    <property type="match status" value="1"/>
</dbReference>
<dbReference type="PANTHER" id="PTHR34981">
    <property type="entry name" value="CELL DIVISION PROTEIN ZAPA"/>
    <property type="match status" value="1"/>
</dbReference>
<dbReference type="InterPro" id="IPR036192">
    <property type="entry name" value="Cell_div_ZapA-like_sf"/>
</dbReference>
<dbReference type="GO" id="GO:0000917">
    <property type="term" value="P:division septum assembly"/>
    <property type="evidence" value="ECO:0007669"/>
    <property type="project" value="UniProtKB-KW"/>
</dbReference>
<dbReference type="InterPro" id="IPR053712">
    <property type="entry name" value="Bac_CellDiv_Activator"/>
</dbReference>
<dbReference type="GO" id="GO:0043093">
    <property type="term" value="P:FtsZ-dependent cytokinesis"/>
    <property type="evidence" value="ECO:0007669"/>
    <property type="project" value="TreeGrafter"/>
</dbReference>
<comment type="caution">
    <text evidence="10">The sequence shown here is derived from an EMBL/GenBank/DDBJ whole genome shotgun (WGS) entry which is preliminary data.</text>
</comment>
<reference evidence="10 12" key="1">
    <citation type="submission" date="2020-07" db="EMBL/GenBank/DDBJ databases">
        <authorList>
            <person name="Criscuolo A."/>
        </authorList>
    </citation>
    <scope>NUCLEOTIDE SEQUENCE [LARGE SCALE GENOMIC DNA]</scope>
    <source>
        <strain evidence="10">CIP111751</strain>
    </source>
</reference>
<accession>A0A6V7R7I3</accession>
<comment type="function">
    <text evidence="7">Activator of cell division through the inhibition of FtsZ GTPase activity, therefore promoting FtsZ assembly into bundles of protofilaments necessary for the formation of the division Z ring. It is recruited early at mid-cell but it is not essential for cell division.</text>
</comment>
<evidence type="ECO:0000256" key="9">
    <source>
        <dbReference type="ARBA" id="ARBA00033158"/>
    </source>
</evidence>
<evidence type="ECO:0000256" key="1">
    <source>
        <dbReference type="ARBA" id="ARBA00004496"/>
    </source>
</evidence>
<evidence type="ECO:0000313" key="12">
    <source>
        <dbReference type="Proteomes" id="UP000534001"/>
    </source>
</evidence>
<keyword evidence="13" id="KW-1185">Reference proteome</keyword>
<dbReference type="Proteomes" id="UP000545588">
    <property type="component" value="Unassembled WGS sequence"/>
</dbReference>
<keyword evidence="6" id="KW-0131">Cell cycle</keyword>